<evidence type="ECO:0000313" key="2">
    <source>
        <dbReference type="Proteomes" id="UP000645865"/>
    </source>
</evidence>
<evidence type="ECO:0000313" key="1">
    <source>
        <dbReference type="EMBL" id="MBI6628168.1"/>
    </source>
</evidence>
<dbReference type="Proteomes" id="UP000645865">
    <property type="component" value="Unassembled WGS sequence"/>
</dbReference>
<dbReference type="EMBL" id="JAEILH010000088">
    <property type="protein sequence ID" value="MBI6628168.1"/>
    <property type="molecule type" value="Genomic_DNA"/>
</dbReference>
<accession>A0A8I1EBA3</accession>
<reference evidence="1" key="1">
    <citation type="submission" date="2020-12" db="EMBL/GenBank/DDBJ databases">
        <title>Comparative genomic insights into the epidemiology and virulence of plant pathogenic Pseudomonads from Turkey.</title>
        <authorList>
            <person name="Dillon M."/>
            <person name="Ruiz-Bedoya T."/>
            <person name="Bendalovic-Torma C."/>
            <person name="Guttman K.M."/>
            <person name="Kwak H."/>
            <person name="Middleton M.A."/>
            <person name="Wang P.W."/>
            <person name="Horuz S."/>
            <person name="Aysan Y."/>
            <person name="Guttman D.S."/>
        </authorList>
    </citation>
    <scope>NUCLEOTIDE SEQUENCE</scope>
    <source>
        <strain evidence="1">S5_IA_3a</strain>
    </source>
</reference>
<proteinExistence type="predicted"/>
<dbReference type="AlphaFoldDB" id="A0A8I1EBA3"/>
<sequence>MKIFVGALALVALAGCGDQGPWDGPVGTKMGVTASQLEKYVALSKDGGADPLGRTTYFSAQAPKNEAGADRYSYLIGGKSGLCEVGQWFQSINSTNSGVAKSLADKYGAPNKDAAPSWGVSWTAGEHKLDHDLESIRIKFSGQEPRISAYVKYTYKNLKDCK</sequence>
<comment type="caution">
    <text evidence="1">The sequence shown here is derived from an EMBL/GenBank/DDBJ whole genome shotgun (WGS) entry which is preliminary data.</text>
</comment>
<name>A0A8I1EBA3_9PSED</name>
<organism evidence="1 2">
    <name type="scientific">Pseudomonas rhodesiae</name>
    <dbReference type="NCBI Taxonomy" id="76760"/>
    <lineage>
        <taxon>Bacteria</taxon>
        <taxon>Pseudomonadati</taxon>
        <taxon>Pseudomonadota</taxon>
        <taxon>Gammaproteobacteria</taxon>
        <taxon>Pseudomonadales</taxon>
        <taxon>Pseudomonadaceae</taxon>
        <taxon>Pseudomonas</taxon>
    </lineage>
</organism>
<dbReference type="RefSeq" id="WP_198712615.1">
    <property type="nucleotide sequence ID" value="NZ_JAEILH010000088.1"/>
</dbReference>
<evidence type="ECO:0008006" key="3">
    <source>
        <dbReference type="Google" id="ProtNLM"/>
    </source>
</evidence>
<gene>
    <name evidence="1" type="ORF">YA0853_31645</name>
</gene>
<dbReference type="PROSITE" id="PS51257">
    <property type="entry name" value="PROKAR_LIPOPROTEIN"/>
    <property type="match status" value="1"/>
</dbReference>
<protein>
    <recommendedName>
        <fullName evidence="3">Lipoprotein</fullName>
    </recommendedName>
</protein>